<evidence type="ECO:0000256" key="4">
    <source>
        <dbReference type="ARBA" id="ARBA00011747"/>
    </source>
</evidence>
<dbReference type="GeneID" id="119745421"/>
<dbReference type="GO" id="GO:0005874">
    <property type="term" value="C:microtubule"/>
    <property type="evidence" value="ECO:0007669"/>
    <property type="project" value="UniProtKB-KW"/>
</dbReference>
<keyword evidence="19" id="KW-1185">Reference proteome</keyword>
<keyword evidence="12" id="KW-0206">Cytoskeleton</keyword>
<feature type="domain" description="Tubulin/FtsZ 2-layer sandwich" evidence="17">
    <location>
        <begin position="248"/>
        <end position="392"/>
    </location>
</feature>
<evidence type="ECO:0000256" key="9">
    <source>
        <dbReference type="ARBA" id="ARBA00022801"/>
    </source>
</evidence>
<comment type="subunit">
    <text evidence="4 15">Dimer of alpha and beta chains. A typical microtubule is a hollow water-filled tube with an outer diameter of 25 nm and an inner diameter of 15 nM. Alpha-beta heterodimers associate head-to-tail to form protofilaments running lengthwise along the microtubule wall with the beta-tubulin subunit facing the microtubule plus end conferring a structural polarity. Microtubules usually have 13 protofilaments but different protofilament numbers can be found in some organisms and specialized cells.</text>
</comment>
<dbReference type="Gene3D" id="3.40.50.1440">
    <property type="entry name" value="Tubulin/FtsZ, GTPase domain"/>
    <property type="match status" value="1"/>
</dbReference>
<dbReference type="SMART" id="SM00865">
    <property type="entry name" value="Tubulin_C"/>
    <property type="match status" value="1"/>
</dbReference>
<evidence type="ECO:0000256" key="15">
    <source>
        <dbReference type="RuleBase" id="RU000352"/>
    </source>
</evidence>
<dbReference type="SUPFAM" id="SSF52490">
    <property type="entry name" value="Tubulin nucleotide-binding domain-like"/>
    <property type="match status" value="1"/>
</dbReference>
<keyword evidence="9" id="KW-0378">Hydrolase</keyword>
<evidence type="ECO:0000313" key="19">
    <source>
        <dbReference type="Proteomes" id="UP000887568"/>
    </source>
</evidence>
<keyword evidence="8 15" id="KW-0547">Nucleotide-binding</keyword>
<dbReference type="GO" id="GO:0046872">
    <property type="term" value="F:metal ion binding"/>
    <property type="evidence" value="ECO:0007669"/>
    <property type="project" value="UniProtKB-KW"/>
</dbReference>
<dbReference type="CDD" id="cd02186">
    <property type="entry name" value="alpha_tubulin"/>
    <property type="match status" value="1"/>
</dbReference>
<keyword evidence="6 15" id="KW-0493">Microtubule</keyword>
<dbReference type="Pfam" id="PF00091">
    <property type="entry name" value="Tubulin"/>
    <property type="match status" value="1"/>
</dbReference>
<dbReference type="EnsemblMetazoa" id="XM_038221753.1">
    <property type="protein sequence ID" value="XP_038077681.1"/>
    <property type="gene ID" value="LOC119745421"/>
</dbReference>
<dbReference type="FunFam" id="3.40.50.1440:FF:000007">
    <property type="entry name" value="Tubulin alpha chain"/>
    <property type="match status" value="1"/>
</dbReference>
<dbReference type="InterPro" id="IPR000217">
    <property type="entry name" value="Tubulin"/>
</dbReference>
<comment type="catalytic activity">
    <reaction evidence="14">
        <text>GTP + H2O = GDP + phosphate + H(+)</text>
        <dbReference type="Rhea" id="RHEA:19669"/>
        <dbReference type="ChEBI" id="CHEBI:15377"/>
        <dbReference type="ChEBI" id="CHEBI:15378"/>
        <dbReference type="ChEBI" id="CHEBI:37565"/>
        <dbReference type="ChEBI" id="CHEBI:43474"/>
        <dbReference type="ChEBI" id="CHEBI:58189"/>
    </reaction>
    <physiologicalReaction direction="left-to-right" evidence="14">
        <dbReference type="Rhea" id="RHEA:19670"/>
    </physiologicalReaction>
</comment>
<dbReference type="InterPro" id="IPR037103">
    <property type="entry name" value="Tubulin/FtsZ-like_C"/>
</dbReference>
<evidence type="ECO:0000256" key="6">
    <source>
        <dbReference type="ARBA" id="ARBA00022701"/>
    </source>
</evidence>
<keyword evidence="5" id="KW-0963">Cytoplasm</keyword>
<dbReference type="RefSeq" id="XP_038077681.1">
    <property type="nucleotide sequence ID" value="XM_038221753.1"/>
</dbReference>
<evidence type="ECO:0000256" key="2">
    <source>
        <dbReference type="ARBA" id="ARBA00004245"/>
    </source>
</evidence>
<dbReference type="OrthoDB" id="1844at2759"/>
<comment type="subcellular location">
    <subcellularLocation>
        <location evidence="2">Cytoplasm</location>
        <location evidence="2">Cytoskeleton</location>
    </subcellularLocation>
</comment>
<dbReference type="InterPro" id="IPR002452">
    <property type="entry name" value="Alpha_tubulin"/>
</dbReference>
<dbReference type="SUPFAM" id="SSF55307">
    <property type="entry name" value="Tubulin C-terminal domain-like"/>
    <property type="match status" value="1"/>
</dbReference>
<evidence type="ECO:0000256" key="14">
    <source>
        <dbReference type="ARBA" id="ARBA00049117"/>
    </source>
</evidence>
<comment type="function">
    <text evidence="13 15">Tubulin is the major constituent of microtubules, a cylinder consisting of laterally associated linear protofilaments composed of alpha- and beta-tubulin heterodimers. Microtubules grow by the addition of GTP-tubulin dimers to the microtubule end, where a stabilizing cap forms. Below the cap, tubulin dimers are in GDP-bound state, owing to GTPase activity of alpha-tubulin.</text>
</comment>
<dbReference type="InterPro" id="IPR008280">
    <property type="entry name" value="Tub_FtsZ_C"/>
</dbReference>
<dbReference type="FunFam" id="1.10.287.600:FF:000001">
    <property type="entry name" value="Tubulin alpha chain"/>
    <property type="match status" value="1"/>
</dbReference>
<evidence type="ECO:0000256" key="1">
    <source>
        <dbReference type="ARBA" id="ARBA00001946"/>
    </source>
</evidence>
<dbReference type="Proteomes" id="UP000887568">
    <property type="component" value="Unplaced"/>
</dbReference>
<organism evidence="18 19">
    <name type="scientific">Patiria miniata</name>
    <name type="common">Bat star</name>
    <name type="synonym">Asterina miniata</name>
    <dbReference type="NCBI Taxonomy" id="46514"/>
    <lineage>
        <taxon>Eukaryota</taxon>
        <taxon>Metazoa</taxon>
        <taxon>Echinodermata</taxon>
        <taxon>Eleutherozoa</taxon>
        <taxon>Asterozoa</taxon>
        <taxon>Asteroidea</taxon>
        <taxon>Valvatacea</taxon>
        <taxon>Valvatida</taxon>
        <taxon>Asterinidae</taxon>
        <taxon>Patiria</taxon>
    </lineage>
</organism>
<protein>
    <recommendedName>
        <fullName evidence="15">Tubulin alpha chain</fullName>
    </recommendedName>
</protein>
<dbReference type="SMART" id="SM00864">
    <property type="entry name" value="Tubulin"/>
    <property type="match status" value="1"/>
</dbReference>
<dbReference type="GO" id="GO:0016787">
    <property type="term" value="F:hydrolase activity"/>
    <property type="evidence" value="ECO:0007669"/>
    <property type="project" value="UniProtKB-KW"/>
</dbReference>
<dbReference type="InterPro" id="IPR023123">
    <property type="entry name" value="Tubulin_C"/>
</dbReference>
<sequence length="446" mass="49433">MPIREVISIHIGRTGVQVGNECWELYCLEHGISPDGIAGQNIDPNDAIGNFFSNPETHRFRARTLFVDLEPSAIDEIRTGAYRQLFHPEQLITGKEDAANNYARGQYTVGRELVDHTLDRIRRLTDDCNNLQGFLIYHGVGGGTGSGFAALLAERLAIDYRRKTKISFTIYPGPPLQTSFLEPYNSLLNTAEQQMDYADVQFAFDNEAMYDICKSSLGVERPTVVNINPLIAQVASSVTQFLRFEGELNADLSEFQTNLVPFPGLHSMVPALAPLVTSASKSHTALDAQSITEACFHAGNQFVKSNPAVGRFMAINMMYHGASTPSEINAVISRIKAKYGDRFVDWSPNVIKAGHRITSPVVTGPDLAPVDLNVCMLSNTTAIAETWARLNHKFDLMYAKRAFVHWYVGEGLEEGEFSGARESMAFLEKEYTELTSGEPDEEDGEY</sequence>
<name>A0A914BPQ5_PATMI</name>
<dbReference type="PROSITE" id="PS00227">
    <property type="entry name" value="TUBULIN"/>
    <property type="match status" value="1"/>
</dbReference>
<dbReference type="InterPro" id="IPR017975">
    <property type="entry name" value="Tubulin_CS"/>
</dbReference>
<dbReference type="Gene3D" id="3.30.1330.20">
    <property type="entry name" value="Tubulin/FtsZ, C-terminal domain"/>
    <property type="match status" value="1"/>
</dbReference>
<dbReference type="AlphaFoldDB" id="A0A914BPQ5"/>
<evidence type="ECO:0000256" key="10">
    <source>
        <dbReference type="ARBA" id="ARBA00022842"/>
    </source>
</evidence>
<reference evidence="18" key="1">
    <citation type="submission" date="2022-11" db="UniProtKB">
        <authorList>
            <consortium name="EnsemblMetazoa"/>
        </authorList>
    </citation>
    <scope>IDENTIFICATION</scope>
</reference>
<dbReference type="GO" id="GO:0005200">
    <property type="term" value="F:structural constituent of cytoskeleton"/>
    <property type="evidence" value="ECO:0007669"/>
    <property type="project" value="InterPro"/>
</dbReference>
<evidence type="ECO:0000256" key="11">
    <source>
        <dbReference type="ARBA" id="ARBA00023134"/>
    </source>
</evidence>
<dbReference type="InterPro" id="IPR036525">
    <property type="entry name" value="Tubulin/FtsZ_GTPase_sf"/>
</dbReference>
<dbReference type="PRINTS" id="PR01162">
    <property type="entry name" value="ALPHATUBULIN"/>
</dbReference>
<keyword evidence="11 15" id="KW-0342">GTP-binding</keyword>
<dbReference type="GO" id="GO:0007017">
    <property type="term" value="P:microtubule-based process"/>
    <property type="evidence" value="ECO:0007669"/>
    <property type="project" value="InterPro"/>
</dbReference>
<proteinExistence type="inferred from homology"/>
<accession>A0A914BPQ5</accession>
<dbReference type="PANTHER" id="PTHR11588">
    <property type="entry name" value="TUBULIN"/>
    <property type="match status" value="1"/>
</dbReference>
<evidence type="ECO:0000256" key="3">
    <source>
        <dbReference type="ARBA" id="ARBA00009636"/>
    </source>
</evidence>
<comment type="similarity">
    <text evidence="3 15">Belongs to the tubulin family.</text>
</comment>
<keyword evidence="10" id="KW-0460">Magnesium</keyword>
<evidence type="ECO:0000259" key="17">
    <source>
        <dbReference type="SMART" id="SM00865"/>
    </source>
</evidence>
<dbReference type="InterPro" id="IPR003008">
    <property type="entry name" value="Tubulin_FtsZ_GTPase"/>
</dbReference>
<evidence type="ECO:0000256" key="7">
    <source>
        <dbReference type="ARBA" id="ARBA00022723"/>
    </source>
</evidence>
<evidence type="ECO:0000256" key="12">
    <source>
        <dbReference type="ARBA" id="ARBA00023212"/>
    </source>
</evidence>
<dbReference type="PRINTS" id="PR01161">
    <property type="entry name" value="TUBULIN"/>
</dbReference>
<evidence type="ECO:0000256" key="13">
    <source>
        <dbReference type="ARBA" id="ARBA00034296"/>
    </source>
</evidence>
<dbReference type="Pfam" id="PF03953">
    <property type="entry name" value="Tubulin_C"/>
    <property type="match status" value="1"/>
</dbReference>
<dbReference type="Gene3D" id="1.10.287.600">
    <property type="entry name" value="Helix hairpin bin"/>
    <property type="match status" value="1"/>
</dbReference>
<keyword evidence="7" id="KW-0479">Metal-binding</keyword>
<dbReference type="InterPro" id="IPR018316">
    <property type="entry name" value="Tubulin/FtsZ_2-layer-sand-dom"/>
</dbReference>
<evidence type="ECO:0000259" key="16">
    <source>
        <dbReference type="SMART" id="SM00864"/>
    </source>
</evidence>
<comment type="cofactor">
    <cofactor evidence="1">
        <name>Mg(2+)</name>
        <dbReference type="ChEBI" id="CHEBI:18420"/>
    </cofactor>
</comment>
<dbReference type="GO" id="GO:0005525">
    <property type="term" value="F:GTP binding"/>
    <property type="evidence" value="ECO:0007669"/>
    <property type="project" value="UniProtKB-UniRule"/>
</dbReference>
<evidence type="ECO:0000256" key="5">
    <source>
        <dbReference type="ARBA" id="ARBA00022490"/>
    </source>
</evidence>
<evidence type="ECO:0000256" key="8">
    <source>
        <dbReference type="ARBA" id="ARBA00022741"/>
    </source>
</evidence>
<evidence type="ECO:0000313" key="18">
    <source>
        <dbReference type="EnsemblMetazoa" id="XP_038077681.1"/>
    </source>
</evidence>
<feature type="domain" description="Tubulin/FtsZ GTPase" evidence="16">
    <location>
        <begin position="48"/>
        <end position="246"/>
    </location>
</feature>